<dbReference type="KEGG" id="naci:NUH88_05965"/>
<evidence type="ECO:0000259" key="6">
    <source>
        <dbReference type="Pfam" id="PF17200"/>
    </source>
</evidence>
<proteinExistence type="predicted"/>
<organism evidence="7 8">
    <name type="scientific">Nisaea acidiphila</name>
    <dbReference type="NCBI Taxonomy" id="1862145"/>
    <lineage>
        <taxon>Bacteria</taxon>
        <taxon>Pseudomonadati</taxon>
        <taxon>Pseudomonadota</taxon>
        <taxon>Alphaproteobacteria</taxon>
        <taxon>Rhodospirillales</taxon>
        <taxon>Thalassobaculaceae</taxon>
        <taxon>Nisaea</taxon>
    </lineage>
</organism>
<dbReference type="Proteomes" id="UP001060336">
    <property type="component" value="Chromosome"/>
</dbReference>
<dbReference type="RefSeq" id="WP_257770605.1">
    <property type="nucleotide sequence ID" value="NZ_CP102480.1"/>
</dbReference>
<dbReference type="EMBL" id="CP102480">
    <property type="protein sequence ID" value="UUX51235.1"/>
    <property type="molecule type" value="Genomic_DNA"/>
</dbReference>
<evidence type="ECO:0000313" key="8">
    <source>
        <dbReference type="Proteomes" id="UP001060336"/>
    </source>
</evidence>
<dbReference type="AlphaFoldDB" id="A0A9J7AU36"/>
<name>A0A9J7AU36_9PROT</name>
<keyword evidence="5" id="KW-0472">Membrane</keyword>
<evidence type="ECO:0000256" key="5">
    <source>
        <dbReference type="ARBA" id="ARBA00023136"/>
    </source>
</evidence>
<keyword evidence="2" id="KW-1003">Cell membrane</keyword>
<evidence type="ECO:0000256" key="3">
    <source>
        <dbReference type="ARBA" id="ARBA00022692"/>
    </source>
</evidence>
<protein>
    <submittedName>
        <fullName evidence="7">Cache domain-containing protein</fullName>
    </submittedName>
</protein>
<dbReference type="InterPro" id="IPR033480">
    <property type="entry name" value="sCache_2"/>
</dbReference>
<dbReference type="Gene3D" id="3.30.450.20">
    <property type="entry name" value="PAS domain"/>
    <property type="match status" value="1"/>
</dbReference>
<evidence type="ECO:0000256" key="1">
    <source>
        <dbReference type="ARBA" id="ARBA00004651"/>
    </source>
</evidence>
<gene>
    <name evidence="7" type="ORF">NUH88_05965</name>
</gene>
<keyword evidence="8" id="KW-1185">Reference proteome</keyword>
<keyword evidence="4" id="KW-1133">Transmembrane helix</keyword>
<dbReference type="GO" id="GO:0005886">
    <property type="term" value="C:plasma membrane"/>
    <property type="evidence" value="ECO:0007669"/>
    <property type="project" value="UniProtKB-SubCell"/>
</dbReference>
<evidence type="ECO:0000313" key="7">
    <source>
        <dbReference type="EMBL" id="UUX51235.1"/>
    </source>
</evidence>
<feature type="domain" description="Single Cache" evidence="6">
    <location>
        <begin position="33"/>
        <end position="107"/>
    </location>
</feature>
<accession>A0A9J7AU36</accession>
<evidence type="ECO:0000256" key="2">
    <source>
        <dbReference type="ARBA" id="ARBA00022475"/>
    </source>
</evidence>
<sequence length="121" mass="13114">MVETASAAIAAHGFPKALSESPRHAWTRPDEGLYVYVMDPDGALLLHPNKRVEGDNVAGSKDRNGRYFIREIIEATTLRPAGAWTLYMWPDPVTGTLVPKKTYAKRVGGVIVCAGYAGADV</sequence>
<comment type="subcellular location">
    <subcellularLocation>
        <location evidence="1">Cell membrane</location>
        <topology evidence="1">Multi-pass membrane protein</topology>
    </subcellularLocation>
</comment>
<keyword evidence="3" id="KW-0812">Transmembrane</keyword>
<evidence type="ECO:0000256" key="4">
    <source>
        <dbReference type="ARBA" id="ARBA00022989"/>
    </source>
</evidence>
<dbReference type="Pfam" id="PF17200">
    <property type="entry name" value="sCache_2"/>
    <property type="match status" value="1"/>
</dbReference>
<reference evidence="7" key="1">
    <citation type="submission" date="2022-08" db="EMBL/GenBank/DDBJ databases">
        <title>Nisaea acidiphila sp. nov., isolated from a marine algal debris and emended description of the genus Nisaea Urios et al. 2008.</title>
        <authorList>
            <person name="Kwon K."/>
        </authorList>
    </citation>
    <scope>NUCLEOTIDE SEQUENCE</scope>
    <source>
        <strain evidence="7">MEBiC11861</strain>
    </source>
</reference>